<evidence type="ECO:0000256" key="1">
    <source>
        <dbReference type="ARBA" id="ARBA00009477"/>
    </source>
</evidence>
<keyword evidence="4" id="KW-0812">Transmembrane</keyword>
<dbReference type="InterPro" id="IPR058792">
    <property type="entry name" value="Beta-barrel_RND_2"/>
</dbReference>
<organism evidence="8 9">
    <name type="scientific">Cyanomargarita calcarea GSE-NOS-MK-12-04C</name>
    <dbReference type="NCBI Taxonomy" id="2839659"/>
    <lineage>
        <taxon>Bacteria</taxon>
        <taxon>Bacillati</taxon>
        <taxon>Cyanobacteriota</taxon>
        <taxon>Cyanophyceae</taxon>
        <taxon>Nostocales</taxon>
        <taxon>Cyanomargaritaceae</taxon>
        <taxon>Cyanomargarita</taxon>
    </lineage>
</organism>
<dbReference type="GO" id="GO:0030313">
    <property type="term" value="C:cell envelope"/>
    <property type="evidence" value="ECO:0007669"/>
    <property type="project" value="TreeGrafter"/>
</dbReference>
<keyword evidence="5" id="KW-0732">Signal</keyword>
<sequence>MLKSYRCKQSTAIRYISGTVLSLSFLTLPAAVLAHGGHGNEFQSGGEAQTTGSIQVDAETANRLGIKVESAKKRRLDVGIKTTGQIETLPDQKVEVTAPLTSKVVELLVKPGSKVKKGQPVGVVSSLELVELRVGSQEKQADAQAQLQKGQADLKLAQENLDRQQKISDAEIAQTRSQLAAAIAQYNHDLALVNQRGVLKVAQENLKRQQQIADANITQATTEVAVAQEQYDRDRELVQKGALPRRQMLQSQAKLSKAKAELARAKSLPEVVQAESEVQKAEVDLPLRELRDSQSRVAEVQTQLKRAESRRDVLEAEAQLKRAQSDVEVAQSRIRLSNSTYSTRLQQLGTAANGKGLVTITAPISGTVVDREVNIGQSLQDAGGKLMTIINDDRVFATANIYEKDLDKVKTSQRVRVRVASQTNSTFEGKIFRIGSVVEGETRVVAVQAEINNTSGQLKPGMFAELEVITDKTEADILAIPNSAIVDVNGKKIVYIQNGNAFQPTEVTLGQTSGDVVEVKSGLFDGDMIVTQRAPQLYAQSLRGGKATEKEHSHAQQTQVKTNNLPIPFWLLGVGGIGAVGTAFAAGSFWSSRKRNVLVPTGNGNYDGLSYETEVYLGDRKQPTLSGASHVEVKRHDDEGLG</sequence>
<feature type="transmembrane region" description="Helical" evidence="4">
    <location>
        <begin position="567"/>
        <end position="590"/>
    </location>
</feature>
<dbReference type="Pfam" id="PF25975">
    <property type="entry name" value="CzcB_C"/>
    <property type="match status" value="1"/>
</dbReference>
<dbReference type="PANTHER" id="PTHR30097:SF4">
    <property type="entry name" value="SLR6042 PROTEIN"/>
    <property type="match status" value="1"/>
</dbReference>
<feature type="domain" description="CusB-like beta-barrel" evidence="6">
    <location>
        <begin position="395"/>
        <end position="469"/>
    </location>
</feature>
<comment type="caution">
    <text evidence="8">The sequence shown here is derived from an EMBL/GenBank/DDBJ whole genome shotgun (WGS) entry which is preliminary data.</text>
</comment>
<evidence type="ECO:0000256" key="4">
    <source>
        <dbReference type="SAM" id="Phobius"/>
    </source>
</evidence>
<dbReference type="Gene3D" id="2.40.50.100">
    <property type="match status" value="1"/>
</dbReference>
<proteinExistence type="inferred from homology"/>
<dbReference type="Gene3D" id="1.10.287.470">
    <property type="entry name" value="Helix hairpin bin"/>
    <property type="match status" value="2"/>
</dbReference>
<evidence type="ECO:0000259" key="6">
    <source>
        <dbReference type="Pfam" id="PF25954"/>
    </source>
</evidence>
<dbReference type="GO" id="GO:0022857">
    <property type="term" value="F:transmembrane transporter activity"/>
    <property type="evidence" value="ECO:0007669"/>
    <property type="project" value="InterPro"/>
</dbReference>
<dbReference type="InterPro" id="IPR058649">
    <property type="entry name" value="CzcB_C"/>
</dbReference>
<keyword evidence="2" id="KW-0813">Transport</keyword>
<accession>A0A951QUH3</accession>
<feature type="coiled-coil region" evidence="3">
    <location>
        <begin position="248"/>
        <end position="333"/>
    </location>
</feature>
<gene>
    <name evidence="8" type="ORF">KME60_33555</name>
</gene>
<feature type="coiled-coil region" evidence="3">
    <location>
        <begin position="140"/>
        <end position="167"/>
    </location>
</feature>
<keyword evidence="4" id="KW-1133">Transmembrane helix</keyword>
<dbReference type="InterPro" id="IPR006143">
    <property type="entry name" value="RND_pump_MFP"/>
</dbReference>
<evidence type="ECO:0000256" key="5">
    <source>
        <dbReference type="SAM" id="SignalP"/>
    </source>
</evidence>
<reference evidence="8" key="1">
    <citation type="submission" date="2021-05" db="EMBL/GenBank/DDBJ databases">
        <authorList>
            <person name="Pietrasiak N."/>
            <person name="Ward R."/>
            <person name="Stajich J.E."/>
            <person name="Kurbessoian T."/>
        </authorList>
    </citation>
    <scope>NUCLEOTIDE SEQUENCE</scope>
    <source>
        <strain evidence="8">GSE-NOS-MK-12-04C</strain>
    </source>
</reference>
<dbReference type="EMBL" id="JAHHGZ010000067">
    <property type="protein sequence ID" value="MBW4672216.1"/>
    <property type="molecule type" value="Genomic_DNA"/>
</dbReference>
<dbReference type="Pfam" id="PF25954">
    <property type="entry name" value="Beta-barrel_RND_2"/>
    <property type="match status" value="1"/>
</dbReference>
<dbReference type="Proteomes" id="UP000729701">
    <property type="component" value="Unassembled WGS sequence"/>
</dbReference>
<evidence type="ECO:0000313" key="8">
    <source>
        <dbReference type="EMBL" id="MBW4672216.1"/>
    </source>
</evidence>
<evidence type="ECO:0000256" key="3">
    <source>
        <dbReference type="SAM" id="Coils"/>
    </source>
</evidence>
<name>A0A951QUH3_9CYAN</name>
<dbReference type="Gene3D" id="2.40.30.170">
    <property type="match status" value="1"/>
</dbReference>
<dbReference type="NCBIfam" id="TIGR01730">
    <property type="entry name" value="RND_mfp"/>
    <property type="match status" value="1"/>
</dbReference>
<protein>
    <submittedName>
        <fullName evidence="8">Efflux RND transporter periplasmic adaptor subunit</fullName>
    </submittedName>
</protein>
<dbReference type="Gene3D" id="2.40.420.20">
    <property type="match status" value="1"/>
</dbReference>
<dbReference type="GO" id="GO:0015679">
    <property type="term" value="P:plasma membrane copper ion transport"/>
    <property type="evidence" value="ECO:0007669"/>
    <property type="project" value="TreeGrafter"/>
</dbReference>
<keyword evidence="3" id="KW-0175">Coiled coil</keyword>
<evidence type="ECO:0000256" key="2">
    <source>
        <dbReference type="ARBA" id="ARBA00022448"/>
    </source>
</evidence>
<dbReference type="AlphaFoldDB" id="A0A951QUH3"/>
<feature type="chain" id="PRO_5037163805" evidence="5">
    <location>
        <begin position="31"/>
        <end position="642"/>
    </location>
</feature>
<dbReference type="GO" id="GO:0016020">
    <property type="term" value="C:membrane"/>
    <property type="evidence" value="ECO:0007669"/>
    <property type="project" value="InterPro"/>
</dbReference>
<evidence type="ECO:0000259" key="7">
    <source>
        <dbReference type="Pfam" id="PF25975"/>
    </source>
</evidence>
<reference evidence="8" key="2">
    <citation type="journal article" date="2022" name="Microbiol. Resour. Announc.">
        <title>Metagenome Sequencing to Explore Phylogenomics of Terrestrial Cyanobacteria.</title>
        <authorList>
            <person name="Ward R.D."/>
            <person name="Stajich J.E."/>
            <person name="Johansen J.R."/>
            <person name="Huntemann M."/>
            <person name="Clum A."/>
            <person name="Foster B."/>
            <person name="Foster B."/>
            <person name="Roux S."/>
            <person name="Palaniappan K."/>
            <person name="Varghese N."/>
            <person name="Mukherjee S."/>
            <person name="Reddy T.B.K."/>
            <person name="Daum C."/>
            <person name="Copeland A."/>
            <person name="Chen I.A."/>
            <person name="Ivanova N.N."/>
            <person name="Kyrpides N.C."/>
            <person name="Shapiro N."/>
            <person name="Eloe-Fadrosh E.A."/>
            <person name="Pietrasiak N."/>
        </authorList>
    </citation>
    <scope>NUCLEOTIDE SEQUENCE</scope>
    <source>
        <strain evidence="8">GSE-NOS-MK-12-04C</strain>
    </source>
</reference>
<dbReference type="PANTHER" id="PTHR30097">
    <property type="entry name" value="CATION EFFLUX SYSTEM PROTEIN CUSB"/>
    <property type="match status" value="1"/>
</dbReference>
<evidence type="ECO:0000313" key="9">
    <source>
        <dbReference type="Proteomes" id="UP000729701"/>
    </source>
</evidence>
<keyword evidence="4" id="KW-0472">Membrane</keyword>
<dbReference type="GO" id="GO:0060003">
    <property type="term" value="P:copper ion export"/>
    <property type="evidence" value="ECO:0007669"/>
    <property type="project" value="TreeGrafter"/>
</dbReference>
<feature type="signal peptide" evidence="5">
    <location>
        <begin position="1"/>
        <end position="30"/>
    </location>
</feature>
<comment type="similarity">
    <text evidence="1">Belongs to the membrane fusion protein (MFP) (TC 8.A.1) family.</text>
</comment>
<feature type="domain" description="CzcB-like C-terminal circularly permuted SH3-like" evidence="7">
    <location>
        <begin position="478"/>
        <end position="532"/>
    </location>
</feature>
<dbReference type="InterPro" id="IPR051909">
    <property type="entry name" value="MFP_Cation_Efflux"/>
</dbReference>
<dbReference type="FunFam" id="2.40.30.170:FF:000010">
    <property type="entry name" value="Efflux RND transporter periplasmic adaptor subunit"/>
    <property type="match status" value="1"/>
</dbReference>
<dbReference type="SUPFAM" id="SSF111369">
    <property type="entry name" value="HlyD-like secretion proteins"/>
    <property type="match status" value="1"/>
</dbReference>